<comment type="caution">
    <text evidence="3">The sequence shown here is derived from an EMBL/GenBank/DDBJ whole genome shotgun (WGS) entry which is preliminary data.</text>
</comment>
<organism evidence="3 4">
    <name type="scientific">Ruicaihuangia caeni</name>
    <dbReference type="NCBI Taxonomy" id="3042517"/>
    <lineage>
        <taxon>Bacteria</taxon>
        <taxon>Bacillati</taxon>
        <taxon>Actinomycetota</taxon>
        <taxon>Actinomycetes</taxon>
        <taxon>Micrococcales</taxon>
        <taxon>Microbacteriaceae</taxon>
        <taxon>Ruicaihuangia</taxon>
    </lineage>
</organism>
<dbReference type="AlphaFoldDB" id="A0AAW6T9T6"/>
<reference evidence="3 4" key="1">
    <citation type="submission" date="2023-04" db="EMBL/GenBank/DDBJ databases">
        <title>Klugiella caeni sp. nov. isolated from the sludge of biochemical tank.</title>
        <authorList>
            <person name="Geng K."/>
        </authorList>
    </citation>
    <scope>NUCLEOTIDE SEQUENCE [LARGE SCALE GENOMIC DNA]</scope>
    <source>
        <strain evidence="3 4">YN-L-19</strain>
    </source>
</reference>
<dbReference type="InterPro" id="IPR001647">
    <property type="entry name" value="HTH_TetR"/>
</dbReference>
<dbReference type="InterPro" id="IPR036271">
    <property type="entry name" value="Tet_transcr_reg_TetR-rel_C_sf"/>
</dbReference>
<dbReference type="InterPro" id="IPR009057">
    <property type="entry name" value="Homeodomain-like_sf"/>
</dbReference>
<evidence type="ECO:0000259" key="2">
    <source>
        <dbReference type="Pfam" id="PF00440"/>
    </source>
</evidence>
<evidence type="ECO:0000313" key="4">
    <source>
        <dbReference type="Proteomes" id="UP001321506"/>
    </source>
</evidence>
<dbReference type="Proteomes" id="UP001321506">
    <property type="component" value="Unassembled WGS sequence"/>
</dbReference>
<feature type="domain" description="HTH tetR-type" evidence="2">
    <location>
        <begin position="25"/>
        <end position="58"/>
    </location>
</feature>
<proteinExistence type="predicted"/>
<evidence type="ECO:0000313" key="3">
    <source>
        <dbReference type="EMBL" id="MDI2098115.1"/>
    </source>
</evidence>
<dbReference type="SUPFAM" id="SSF46689">
    <property type="entry name" value="Homeodomain-like"/>
    <property type="match status" value="1"/>
</dbReference>
<dbReference type="Gene3D" id="1.10.357.10">
    <property type="entry name" value="Tetracycline Repressor, domain 2"/>
    <property type="match status" value="1"/>
</dbReference>
<dbReference type="SUPFAM" id="SSF48498">
    <property type="entry name" value="Tetracyclin repressor-like, C-terminal domain"/>
    <property type="match status" value="1"/>
</dbReference>
<dbReference type="Pfam" id="PF00440">
    <property type="entry name" value="TetR_N"/>
    <property type="match status" value="1"/>
</dbReference>
<dbReference type="GO" id="GO:0003677">
    <property type="term" value="F:DNA binding"/>
    <property type="evidence" value="ECO:0007669"/>
    <property type="project" value="UniProtKB-KW"/>
</dbReference>
<dbReference type="EMBL" id="JASATX010000001">
    <property type="protein sequence ID" value="MDI2098115.1"/>
    <property type="molecule type" value="Genomic_DNA"/>
</dbReference>
<evidence type="ECO:0000256" key="1">
    <source>
        <dbReference type="ARBA" id="ARBA00023125"/>
    </source>
</evidence>
<gene>
    <name evidence="3" type="ORF">QF206_03940</name>
</gene>
<name>A0AAW6T9T6_9MICO</name>
<sequence length="210" mass="23198">MSTSARRPGRPQRGTRTIDREMIGEATVRVLSTLGAGELSMSKIAAELGVRSQSLYHHVSTLSDAVNAARSVLCAAVDLRVFETDDWHESVVRFADTYYLAFSPLRQASSVFFLHRITDPTTLRVYESFLARAERAGLTGAPALQLLLDVEHSVFSLIFEQTSWSTLFSSEAIEQGDFPRLEASLPQRDLGSDAIRARVRKVALSLVRGV</sequence>
<keyword evidence="1" id="KW-0238">DNA-binding</keyword>
<keyword evidence="4" id="KW-1185">Reference proteome</keyword>
<protein>
    <submittedName>
        <fullName evidence="3">TetR/AcrR family transcriptional regulator</fullName>
    </submittedName>
</protein>
<accession>A0AAW6T9T6</accession>
<dbReference type="RefSeq" id="WP_281487876.1">
    <property type="nucleotide sequence ID" value="NZ_JASATX010000001.1"/>
</dbReference>